<dbReference type="CDD" id="cd01048">
    <property type="entry name" value="Ferritin_like_AB2"/>
    <property type="match status" value="1"/>
</dbReference>
<dbReference type="Proteomes" id="UP000199444">
    <property type="component" value="Unassembled WGS sequence"/>
</dbReference>
<protein>
    <recommendedName>
        <fullName evidence="1">DUF2202 domain-containing protein</fullName>
    </recommendedName>
</protein>
<feature type="domain" description="DUF2202" evidence="1">
    <location>
        <begin position="38"/>
        <end position="158"/>
    </location>
</feature>
<evidence type="ECO:0000313" key="3">
    <source>
        <dbReference type="Proteomes" id="UP000199444"/>
    </source>
</evidence>
<dbReference type="Gene3D" id="1.20.1260.10">
    <property type="match status" value="1"/>
</dbReference>
<dbReference type="SUPFAM" id="SSF47240">
    <property type="entry name" value="Ferritin-like"/>
    <property type="match status" value="1"/>
</dbReference>
<dbReference type="RefSeq" id="WP_092493864.1">
    <property type="nucleotide sequence ID" value="NZ_FNKD01000003.1"/>
</dbReference>
<dbReference type="AlphaFoldDB" id="A0A1H1EYY2"/>
<sequence>MNPYYFDTNHPYHSYRQTAESYGAKGALNAASLTLPEMLTFALQDEFLAQQRYQNVLLNFGYVRTFAQIQEAELRHINALLPLFNRYQVPVPQDISSMFITTLETIKNAFAEGVQGEVDNINMYEKFLAQNIPSDVRMVFTQLRNASLNHLAAFERGLARD</sequence>
<gene>
    <name evidence="2" type="ORF">SAMN05216231_3121</name>
</gene>
<evidence type="ECO:0000313" key="2">
    <source>
        <dbReference type="EMBL" id="SDQ93890.1"/>
    </source>
</evidence>
<keyword evidence="3" id="KW-1185">Reference proteome</keyword>
<dbReference type="InterPro" id="IPR019243">
    <property type="entry name" value="DUF2202"/>
</dbReference>
<dbReference type="Pfam" id="PF09968">
    <property type="entry name" value="DUF2202"/>
    <property type="match status" value="1"/>
</dbReference>
<dbReference type="InterPro" id="IPR009078">
    <property type="entry name" value="Ferritin-like_SF"/>
</dbReference>
<reference evidence="2 3" key="1">
    <citation type="submission" date="2016-10" db="EMBL/GenBank/DDBJ databases">
        <authorList>
            <person name="de Groot N.N."/>
        </authorList>
    </citation>
    <scope>NUCLEOTIDE SEQUENCE [LARGE SCALE GENOMIC DNA]</scope>
    <source>
        <strain evidence="2 3">CGMCC 1.10449</strain>
    </source>
</reference>
<accession>A0A1H1EYY2</accession>
<proteinExistence type="predicted"/>
<evidence type="ECO:0000259" key="1">
    <source>
        <dbReference type="Pfam" id="PF09968"/>
    </source>
</evidence>
<dbReference type="EMBL" id="FNKD01000003">
    <property type="protein sequence ID" value="SDQ93890.1"/>
    <property type="molecule type" value="Genomic_DNA"/>
</dbReference>
<dbReference type="InterPro" id="IPR012347">
    <property type="entry name" value="Ferritin-like"/>
</dbReference>
<name>A0A1H1EYY2_9BACI</name>
<organism evidence="2 3">
    <name type="scientific">Virgibacillus salinus</name>
    <dbReference type="NCBI Taxonomy" id="553311"/>
    <lineage>
        <taxon>Bacteria</taxon>
        <taxon>Bacillati</taxon>
        <taxon>Bacillota</taxon>
        <taxon>Bacilli</taxon>
        <taxon>Bacillales</taxon>
        <taxon>Bacillaceae</taxon>
        <taxon>Virgibacillus</taxon>
    </lineage>
</organism>